<comment type="subcellular location">
    <subcellularLocation>
        <location evidence="1">Cell membrane</location>
        <topology evidence="1">Lipid-anchor</topology>
    </subcellularLocation>
</comment>
<name>A0A512PFQ8_9CELL</name>
<dbReference type="EMBL" id="BKAL01000010">
    <property type="protein sequence ID" value="GEP70034.1"/>
    <property type="molecule type" value="Genomic_DNA"/>
</dbReference>
<proteinExistence type="inferred from homology"/>
<sequence length="364" mass="37259">MKNIMRVAALSGAVALTLTACGSAPEAEETTAGTGSTTTVDYKACMVSDSGGFEDKSFNQSGLEGLERAGADLGVEINKVESTAETDFTPNIDQLVADGCNLIIGVGFLLEDPIQSAAEANPDIDFALVDSAFSDADYNAVTIENAKPLLFNTQEAAFLAGYAAAGTSTTGVVATFGGIQLPSVSIFMDGFADGVAQYNTDNGTAVKVLGWDKAAQTGSFTGDFENQANGQNLAKGFIDQGADVIMPVAGPVGLGAAAAAQEAGNVKIVGVDADWFLTAPDYADIILTSVMKEIGQAVYDTVEQGVNGEFTSDPYVGTLENGGIGIAPFHNSESLVSADLSAKLEELKASIISGDLVVDSPSAN</sequence>
<keyword evidence="5" id="KW-0472">Membrane</keyword>
<dbReference type="Proteomes" id="UP000321798">
    <property type="component" value="Unassembled WGS sequence"/>
</dbReference>
<dbReference type="InterPro" id="IPR050957">
    <property type="entry name" value="BMP_lipoprotein"/>
</dbReference>
<evidence type="ECO:0000256" key="7">
    <source>
        <dbReference type="SAM" id="SignalP"/>
    </source>
</evidence>
<dbReference type="AlphaFoldDB" id="A0A512PFQ8"/>
<feature type="chain" id="PRO_5039268379" evidence="7">
    <location>
        <begin position="21"/>
        <end position="364"/>
    </location>
</feature>
<evidence type="ECO:0000256" key="2">
    <source>
        <dbReference type="ARBA" id="ARBA00008610"/>
    </source>
</evidence>
<keyword evidence="10" id="KW-1185">Reference proteome</keyword>
<gene>
    <name evidence="9" type="ORF">CSO01_27490</name>
</gene>
<dbReference type="InterPro" id="IPR028082">
    <property type="entry name" value="Peripla_BP_I"/>
</dbReference>
<keyword evidence="6" id="KW-0449">Lipoprotein</keyword>
<protein>
    <submittedName>
        <fullName evidence="9">BMP family ABC transporter substrate-binding protein</fullName>
    </submittedName>
</protein>
<feature type="domain" description="ABC transporter substrate-binding protein PnrA-like" evidence="8">
    <location>
        <begin position="45"/>
        <end position="352"/>
    </location>
</feature>
<dbReference type="CDD" id="cd06354">
    <property type="entry name" value="PBP1_PrnA-like"/>
    <property type="match status" value="1"/>
</dbReference>
<evidence type="ECO:0000259" key="8">
    <source>
        <dbReference type="Pfam" id="PF02608"/>
    </source>
</evidence>
<dbReference type="Gene3D" id="3.40.50.2300">
    <property type="match status" value="2"/>
</dbReference>
<dbReference type="PANTHER" id="PTHR34296:SF2">
    <property type="entry name" value="ABC TRANSPORTER GUANOSINE-BINDING PROTEIN NUPN"/>
    <property type="match status" value="1"/>
</dbReference>
<evidence type="ECO:0000313" key="10">
    <source>
        <dbReference type="Proteomes" id="UP000321798"/>
    </source>
</evidence>
<dbReference type="PROSITE" id="PS51257">
    <property type="entry name" value="PROKAR_LIPOPROTEIN"/>
    <property type="match status" value="1"/>
</dbReference>
<feature type="signal peptide" evidence="7">
    <location>
        <begin position="1"/>
        <end position="20"/>
    </location>
</feature>
<evidence type="ECO:0000256" key="6">
    <source>
        <dbReference type="ARBA" id="ARBA00023288"/>
    </source>
</evidence>
<dbReference type="InterPro" id="IPR003760">
    <property type="entry name" value="PnrA-like"/>
</dbReference>
<reference evidence="9 10" key="1">
    <citation type="submission" date="2019-07" db="EMBL/GenBank/DDBJ databases">
        <title>Whole genome shotgun sequence of Cellulomonas soli NBRC 109434.</title>
        <authorList>
            <person name="Hosoyama A."/>
            <person name="Uohara A."/>
            <person name="Ohji S."/>
            <person name="Ichikawa N."/>
        </authorList>
    </citation>
    <scope>NUCLEOTIDE SEQUENCE [LARGE SCALE GENOMIC DNA]</scope>
    <source>
        <strain evidence="9 10">NBRC 109434</strain>
    </source>
</reference>
<comment type="caution">
    <text evidence="9">The sequence shown here is derived from an EMBL/GenBank/DDBJ whole genome shotgun (WGS) entry which is preliminary data.</text>
</comment>
<dbReference type="GO" id="GO:0005886">
    <property type="term" value="C:plasma membrane"/>
    <property type="evidence" value="ECO:0007669"/>
    <property type="project" value="UniProtKB-SubCell"/>
</dbReference>
<evidence type="ECO:0000313" key="9">
    <source>
        <dbReference type="EMBL" id="GEP70034.1"/>
    </source>
</evidence>
<evidence type="ECO:0000256" key="4">
    <source>
        <dbReference type="ARBA" id="ARBA00022729"/>
    </source>
</evidence>
<keyword evidence="3" id="KW-1003">Cell membrane</keyword>
<dbReference type="SUPFAM" id="SSF53822">
    <property type="entry name" value="Periplasmic binding protein-like I"/>
    <property type="match status" value="1"/>
</dbReference>
<organism evidence="9 10">
    <name type="scientific">Cellulomonas soli</name>
    <dbReference type="NCBI Taxonomy" id="931535"/>
    <lineage>
        <taxon>Bacteria</taxon>
        <taxon>Bacillati</taxon>
        <taxon>Actinomycetota</taxon>
        <taxon>Actinomycetes</taxon>
        <taxon>Micrococcales</taxon>
        <taxon>Cellulomonadaceae</taxon>
        <taxon>Cellulomonas</taxon>
    </lineage>
</organism>
<dbReference type="InterPro" id="IPR008107">
    <property type="entry name" value="Mycoplasma_p48"/>
</dbReference>
<evidence type="ECO:0000256" key="1">
    <source>
        <dbReference type="ARBA" id="ARBA00004193"/>
    </source>
</evidence>
<dbReference type="OrthoDB" id="9784230at2"/>
<keyword evidence="4 7" id="KW-0732">Signal</keyword>
<accession>A0A512PFQ8</accession>
<dbReference type="PANTHER" id="PTHR34296">
    <property type="entry name" value="TRANSCRIPTIONAL ACTIVATOR PROTEIN MED"/>
    <property type="match status" value="1"/>
</dbReference>
<evidence type="ECO:0000256" key="5">
    <source>
        <dbReference type="ARBA" id="ARBA00023136"/>
    </source>
</evidence>
<dbReference type="RefSeq" id="WP_146953825.1">
    <property type="nucleotide sequence ID" value="NZ_BAABBJ010000002.1"/>
</dbReference>
<comment type="similarity">
    <text evidence="2">Belongs to the BMP lipoprotein family.</text>
</comment>
<evidence type="ECO:0000256" key="3">
    <source>
        <dbReference type="ARBA" id="ARBA00022475"/>
    </source>
</evidence>
<dbReference type="PRINTS" id="PR01733">
    <property type="entry name" value="LIPPROTEIN48"/>
</dbReference>
<dbReference type="Pfam" id="PF02608">
    <property type="entry name" value="Bmp"/>
    <property type="match status" value="1"/>
</dbReference>